<dbReference type="AlphaFoldDB" id="A0ABC8SFV2"/>
<protein>
    <submittedName>
        <fullName evidence="1">Uncharacterized protein</fullName>
    </submittedName>
</protein>
<comment type="caution">
    <text evidence="1">The sequence shown here is derived from an EMBL/GenBank/DDBJ whole genome shotgun (WGS) entry which is preliminary data.</text>
</comment>
<sequence>MFECFDDEDAEDTLSPQHTPITRLRKRIFDKDNEYRKRAYLTLTRSASSLSLKKVNMTYLTSMSAKSKRRIFLIGPLKFKLEMEHRAIKERQGRHVPTPMFSAYWCWSKREKSMGDGKVLTGKCRASTEMETQI</sequence>
<accession>A0ABC8SFV2</accession>
<proteinExistence type="predicted"/>
<gene>
    <name evidence="1" type="ORF">ILEXP_LOCUS24485</name>
</gene>
<keyword evidence="2" id="KW-1185">Reference proteome</keyword>
<name>A0ABC8SFV2_9AQUA</name>
<organism evidence="1 2">
    <name type="scientific">Ilex paraguariensis</name>
    <name type="common">yerba mate</name>
    <dbReference type="NCBI Taxonomy" id="185542"/>
    <lineage>
        <taxon>Eukaryota</taxon>
        <taxon>Viridiplantae</taxon>
        <taxon>Streptophyta</taxon>
        <taxon>Embryophyta</taxon>
        <taxon>Tracheophyta</taxon>
        <taxon>Spermatophyta</taxon>
        <taxon>Magnoliopsida</taxon>
        <taxon>eudicotyledons</taxon>
        <taxon>Gunneridae</taxon>
        <taxon>Pentapetalae</taxon>
        <taxon>asterids</taxon>
        <taxon>campanulids</taxon>
        <taxon>Aquifoliales</taxon>
        <taxon>Aquifoliaceae</taxon>
        <taxon>Ilex</taxon>
    </lineage>
</organism>
<evidence type="ECO:0000313" key="1">
    <source>
        <dbReference type="EMBL" id="CAK9156078.1"/>
    </source>
</evidence>
<dbReference type="Proteomes" id="UP001642360">
    <property type="component" value="Unassembled WGS sequence"/>
</dbReference>
<dbReference type="EMBL" id="CAUOFW020002781">
    <property type="protein sequence ID" value="CAK9156078.1"/>
    <property type="molecule type" value="Genomic_DNA"/>
</dbReference>
<reference evidence="1 2" key="1">
    <citation type="submission" date="2024-02" db="EMBL/GenBank/DDBJ databases">
        <authorList>
            <person name="Vignale AGUSTIN F."/>
            <person name="Sosa J E."/>
            <person name="Modenutti C."/>
        </authorList>
    </citation>
    <scope>NUCLEOTIDE SEQUENCE [LARGE SCALE GENOMIC DNA]</scope>
</reference>
<evidence type="ECO:0000313" key="2">
    <source>
        <dbReference type="Proteomes" id="UP001642360"/>
    </source>
</evidence>